<evidence type="ECO:0000256" key="1">
    <source>
        <dbReference type="ARBA" id="ARBA00022801"/>
    </source>
</evidence>
<proteinExistence type="predicted"/>
<protein>
    <submittedName>
        <fullName evidence="3">NUDIX domain-containing protein</fullName>
    </submittedName>
</protein>
<reference evidence="3" key="1">
    <citation type="submission" date="2022-08" db="EMBL/GenBank/DDBJ databases">
        <title>Alicyclobacillus dauci DSM2870, complete genome.</title>
        <authorList>
            <person name="Wang Q."/>
            <person name="Cai R."/>
            <person name="Wang Z."/>
        </authorList>
    </citation>
    <scope>NUCLEOTIDE SEQUENCE</scope>
    <source>
        <strain evidence="3">DSM 28700</strain>
    </source>
</reference>
<accession>A0ABY6Z140</accession>
<organism evidence="3 4">
    <name type="scientific">Alicyclobacillus dauci</name>
    <dbReference type="NCBI Taxonomy" id="1475485"/>
    <lineage>
        <taxon>Bacteria</taxon>
        <taxon>Bacillati</taxon>
        <taxon>Bacillota</taxon>
        <taxon>Bacilli</taxon>
        <taxon>Bacillales</taxon>
        <taxon>Alicyclobacillaceae</taxon>
        <taxon>Alicyclobacillus</taxon>
    </lineage>
</organism>
<dbReference type="PANTHER" id="PTHR43222:SF2">
    <property type="entry name" value="NUDIX HYDROLASE 23, CHLOROPLASTIC"/>
    <property type="match status" value="1"/>
</dbReference>
<dbReference type="RefSeq" id="WP_268043953.1">
    <property type="nucleotide sequence ID" value="NZ_CP104064.1"/>
</dbReference>
<keyword evidence="4" id="KW-1185">Reference proteome</keyword>
<dbReference type="Pfam" id="PF00293">
    <property type="entry name" value="NUDIX"/>
    <property type="match status" value="1"/>
</dbReference>
<name>A0ABY6Z140_9BACL</name>
<dbReference type="InterPro" id="IPR020084">
    <property type="entry name" value="NUDIX_hydrolase_CS"/>
</dbReference>
<dbReference type="Gene3D" id="3.90.79.10">
    <property type="entry name" value="Nucleoside Triphosphate Pyrophosphohydrolase"/>
    <property type="match status" value="1"/>
</dbReference>
<sequence>MDGLQIIVNCFVPWQDGFVMLQKPRRGWWYLPGGKVEDDELWRHGAMREFSEESGLTLSDATLRGIYRVSIAAGQESHAKERIIAQFVGHGASGTLLDEHREGKLSVIKAGEIGNLPMDEGDRLMVYHTLAAEMRGDGVVFFGRFSYDSDHQVESWTIDPGNYPIPFDSSLLTGGET</sequence>
<feature type="domain" description="Nudix hydrolase" evidence="2">
    <location>
        <begin position="1"/>
        <end position="131"/>
    </location>
</feature>
<evidence type="ECO:0000313" key="4">
    <source>
        <dbReference type="Proteomes" id="UP001164803"/>
    </source>
</evidence>
<dbReference type="Proteomes" id="UP001164803">
    <property type="component" value="Chromosome"/>
</dbReference>
<dbReference type="InterPro" id="IPR015797">
    <property type="entry name" value="NUDIX_hydrolase-like_dom_sf"/>
</dbReference>
<dbReference type="PROSITE" id="PS51462">
    <property type="entry name" value="NUDIX"/>
    <property type="match status" value="1"/>
</dbReference>
<dbReference type="PROSITE" id="PS00893">
    <property type="entry name" value="NUDIX_BOX"/>
    <property type="match status" value="1"/>
</dbReference>
<dbReference type="PANTHER" id="PTHR43222">
    <property type="entry name" value="NUDIX HYDROLASE 23"/>
    <property type="match status" value="1"/>
</dbReference>
<gene>
    <name evidence="3" type="ORF">NZD86_20720</name>
</gene>
<dbReference type="InterPro" id="IPR000086">
    <property type="entry name" value="NUDIX_hydrolase_dom"/>
</dbReference>
<dbReference type="EMBL" id="CP104064">
    <property type="protein sequence ID" value="WAH36597.1"/>
    <property type="molecule type" value="Genomic_DNA"/>
</dbReference>
<evidence type="ECO:0000259" key="2">
    <source>
        <dbReference type="PROSITE" id="PS51462"/>
    </source>
</evidence>
<keyword evidence="1" id="KW-0378">Hydrolase</keyword>
<evidence type="ECO:0000313" key="3">
    <source>
        <dbReference type="EMBL" id="WAH36597.1"/>
    </source>
</evidence>
<dbReference type="SUPFAM" id="SSF55811">
    <property type="entry name" value="Nudix"/>
    <property type="match status" value="1"/>
</dbReference>